<evidence type="ECO:0000256" key="2">
    <source>
        <dbReference type="ARBA" id="ARBA00022669"/>
    </source>
</evidence>
<feature type="compositionally biased region" description="Pro residues" evidence="9">
    <location>
        <begin position="673"/>
        <end position="701"/>
    </location>
</feature>
<evidence type="ECO:0000313" key="15">
    <source>
        <dbReference type="Proteomes" id="UP000256970"/>
    </source>
</evidence>
<feature type="disulfide bond" evidence="7">
    <location>
        <begin position="158"/>
        <end position="170"/>
    </location>
</feature>
<dbReference type="GO" id="GO:0004568">
    <property type="term" value="F:chitinase activity"/>
    <property type="evidence" value="ECO:0007669"/>
    <property type="project" value="InterPro"/>
</dbReference>
<evidence type="ECO:0000259" key="12">
    <source>
        <dbReference type="PROSITE" id="PS50941"/>
    </source>
</evidence>
<evidence type="ECO:0000256" key="3">
    <source>
        <dbReference type="ARBA" id="ARBA00022801"/>
    </source>
</evidence>
<feature type="domain" description="Chitin-binding type-1" evidence="12">
    <location>
        <begin position="623"/>
        <end position="665"/>
    </location>
</feature>
<dbReference type="GO" id="GO:0005576">
    <property type="term" value="C:extracellular region"/>
    <property type="evidence" value="ECO:0007669"/>
    <property type="project" value="InterPro"/>
</dbReference>
<organism evidence="14 15">
    <name type="scientific">Tetradesmus obliquus</name>
    <name type="common">Green alga</name>
    <name type="synonym">Acutodesmus obliquus</name>
    <dbReference type="NCBI Taxonomy" id="3088"/>
    <lineage>
        <taxon>Eukaryota</taxon>
        <taxon>Viridiplantae</taxon>
        <taxon>Chlorophyta</taxon>
        <taxon>core chlorophytes</taxon>
        <taxon>Chlorophyceae</taxon>
        <taxon>CS clade</taxon>
        <taxon>Sphaeropleales</taxon>
        <taxon>Scenedesmaceae</taxon>
        <taxon>Tetradesmus</taxon>
    </lineage>
</organism>
<evidence type="ECO:0000259" key="13">
    <source>
        <dbReference type="PROSITE" id="PS51910"/>
    </source>
</evidence>
<dbReference type="PROSITE" id="PS50941">
    <property type="entry name" value="CHIT_BIND_I_2"/>
    <property type="match status" value="2"/>
</dbReference>
<dbReference type="PRINTS" id="PR01217">
    <property type="entry name" value="PRICHEXTENSN"/>
</dbReference>
<dbReference type="Gene3D" id="3.30.20.10">
    <property type="entry name" value="Endochitinase, domain 2"/>
    <property type="match status" value="1"/>
</dbReference>
<dbReference type="GO" id="GO:0008061">
    <property type="term" value="F:chitin binding"/>
    <property type="evidence" value="ECO:0007669"/>
    <property type="project" value="UniProtKB-UniRule"/>
</dbReference>
<feature type="compositionally biased region" description="Low complexity" evidence="9">
    <location>
        <begin position="123"/>
        <end position="139"/>
    </location>
</feature>
<keyword evidence="2 7" id="KW-0147">Chitin-binding</keyword>
<dbReference type="InterPro" id="IPR001002">
    <property type="entry name" value="Chitin-bd_1"/>
</dbReference>
<dbReference type="SMART" id="SM00636">
    <property type="entry name" value="Glyco_18"/>
    <property type="match status" value="1"/>
</dbReference>
<dbReference type="InterPro" id="IPR017853">
    <property type="entry name" value="GH"/>
</dbReference>
<feature type="compositionally biased region" description="Pro residues" evidence="9">
    <location>
        <begin position="570"/>
        <end position="610"/>
    </location>
</feature>
<dbReference type="InterPro" id="IPR011583">
    <property type="entry name" value="Chitinase_II/V-like_cat"/>
</dbReference>
<evidence type="ECO:0000259" key="11">
    <source>
        <dbReference type="PROSITE" id="PS50940"/>
    </source>
</evidence>
<dbReference type="GO" id="GO:0051707">
    <property type="term" value="P:response to other organism"/>
    <property type="evidence" value="ECO:0007669"/>
    <property type="project" value="UniProtKB-ARBA"/>
</dbReference>
<dbReference type="PROSITE" id="PS51910">
    <property type="entry name" value="GH18_2"/>
    <property type="match status" value="1"/>
</dbReference>
<dbReference type="GO" id="GO:0016998">
    <property type="term" value="P:cell wall macromolecule catabolic process"/>
    <property type="evidence" value="ECO:0007669"/>
    <property type="project" value="InterPro"/>
</dbReference>
<reference evidence="14 15" key="1">
    <citation type="submission" date="2016-10" db="EMBL/GenBank/DDBJ databases">
        <authorList>
            <person name="Cai Z."/>
        </authorList>
    </citation>
    <scope>NUCLEOTIDE SEQUENCE [LARGE SCALE GENOMIC DNA]</scope>
</reference>
<dbReference type="InterPro" id="IPR036861">
    <property type="entry name" value="Endochitinase-like_sf"/>
</dbReference>
<dbReference type="PROSITE" id="PS00774">
    <property type="entry name" value="CHITINASE_19_2"/>
    <property type="match status" value="1"/>
</dbReference>
<evidence type="ECO:0000256" key="1">
    <source>
        <dbReference type="ARBA" id="ARBA00009121"/>
    </source>
</evidence>
<dbReference type="GO" id="GO:0006032">
    <property type="term" value="P:chitin catabolic process"/>
    <property type="evidence" value="ECO:0007669"/>
    <property type="project" value="InterPro"/>
</dbReference>
<dbReference type="PANTHER" id="PTHR22595:SF79">
    <property type="entry name" value="CHITINASE 12"/>
    <property type="match status" value="1"/>
</dbReference>
<dbReference type="InterPro" id="IPR036508">
    <property type="entry name" value="Chitin-bd_dom_sf"/>
</dbReference>
<keyword evidence="4" id="KW-0611">Plant defense</keyword>
<feature type="region of interest" description="Disordered" evidence="9">
    <location>
        <begin position="667"/>
        <end position="709"/>
    </location>
</feature>
<dbReference type="PROSITE" id="PS00773">
    <property type="entry name" value="CHITINASE_19_1"/>
    <property type="match status" value="1"/>
</dbReference>
<dbReference type="InterPro" id="IPR001579">
    <property type="entry name" value="Glyco_hydro_18_chit_AS"/>
</dbReference>
<feature type="compositionally biased region" description="Pro residues" evidence="9">
    <location>
        <begin position="99"/>
        <end position="122"/>
    </location>
</feature>
<protein>
    <recommendedName>
        <fullName evidence="16">Chitinase</fullName>
    </recommendedName>
</protein>
<evidence type="ECO:0000256" key="6">
    <source>
        <dbReference type="ARBA" id="ARBA00023295"/>
    </source>
</evidence>
<feature type="signal peptide" evidence="10">
    <location>
        <begin position="1"/>
        <end position="22"/>
    </location>
</feature>
<dbReference type="Gene3D" id="3.20.20.80">
    <property type="entry name" value="Glycosidases"/>
    <property type="match status" value="1"/>
</dbReference>
<evidence type="ECO:0000256" key="10">
    <source>
        <dbReference type="SAM" id="SignalP"/>
    </source>
</evidence>
<feature type="region of interest" description="Disordered" evidence="9">
    <location>
        <begin position="99"/>
        <end position="139"/>
    </location>
</feature>
<evidence type="ECO:0008006" key="16">
    <source>
        <dbReference type="Google" id="ProtNLM"/>
    </source>
</evidence>
<feature type="compositionally biased region" description="Pro residues" evidence="9">
    <location>
        <begin position="199"/>
        <end position="246"/>
    </location>
</feature>
<feature type="domain" description="GH18" evidence="13">
    <location>
        <begin position="256"/>
        <end position="551"/>
    </location>
</feature>
<evidence type="ECO:0000256" key="4">
    <source>
        <dbReference type="ARBA" id="ARBA00022821"/>
    </source>
</evidence>
<dbReference type="STRING" id="3088.A0A383W235"/>
<name>A0A383W235_TETOB</name>
<evidence type="ECO:0000313" key="14">
    <source>
        <dbReference type="EMBL" id="SZX71728.1"/>
    </source>
</evidence>
<dbReference type="Proteomes" id="UP000256970">
    <property type="component" value="Unassembled WGS sequence"/>
</dbReference>
<dbReference type="Pfam" id="PF01607">
    <property type="entry name" value="CBM_14"/>
    <property type="match status" value="1"/>
</dbReference>
<dbReference type="PROSITE" id="PS51257">
    <property type="entry name" value="PROKAR_LIPOPROTEIN"/>
    <property type="match status" value="1"/>
</dbReference>
<accession>A0A383W235</accession>
<feature type="disulfide bond" evidence="7">
    <location>
        <begin position="638"/>
        <end position="652"/>
    </location>
</feature>
<dbReference type="CDD" id="cd00035">
    <property type="entry name" value="ChtBD1"/>
    <property type="match status" value="2"/>
</dbReference>
<feature type="region of interest" description="Disordered" evidence="9">
    <location>
        <begin position="568"/>
        <end position="614"/>
    </location>
</feature>
<dbReference type="FunFam" id="3.30.20.10:FF:000001">
    <property type="entry name" value="Endochitinase (Chitinase)"/>
    <property type="match status" value="1"/>
</dbReference>
<dbReference type="SUPFAM" id="SSF57625">
    <property type="entry name" value="Invertebrate chitin-binding proteins"/>
    <property type="match status" value="1"/>
</dbReference>
<keyword evidence="10" id="KW-0732">Signal</keyword>
<feature type="domain" description="Chitin-binding type-2" evidence="11">
    <location>
        <begin position="36"/>
        <end position="96"/>
    </location>
</feature>
<dbReference type="SUPFAM" id="SSF53955">
    <property type="entry name" value="Lysozyme-like"/>
    <property type="match status" value="1"/>
</dbReference>
<keyword evidence="15" id="KW-1185">Reference proteome</keyword>
<keyword evidence="6 8" id="KW-0326">Glycosidase</keyword>
<feature type="disulfide bond" evidence="7">
    <location>
        <begin position="163"/>
        <end position="177"/>
    </location>
</feature>
<feature type="region of interest" description="Disordered" evidence="9">
    <location>
        <begin position="192"/>
        <end position="250"/>
    </location>
</feature>
<dbReference type="PROSITE" id="PS01095">
    <property type="entry name" value="GH18_1"/>
    <property type="match status" value="1"/>
</dbReference>
<dbReference type="SMART" id="SM00270">
    <property type="entry name" value="ChtBD1"/>
    <property type="match status" value="2"/>
</dbReference>
<evidence type="ECO:0000256" key="7">
    <source>
        <dbReference type="PROSITE-ProRule" id="PRU00261"/>
    </source>
</evidence>
<dbReference type="Gene3D" id="3.30.60.10">
    <property type="entry name" value="Endochitinase-like"/>
    <property type="match status" value="2"/>
</dbReference>
<keyword evidence="3 8" id="KW-0378">Hydrolase</keyword>
<feature type="chain" id="PRO_5016682651" description="Chitinase" evidence="10">
    <location>
        <begin position="23"/>
        <end position="957"/>
    </location>
</feature>
<dbReference type="SUPFAM" id="SSF51445">
    <property type="entry name" value="(Trans)glycosidases"/>
    <property type="match status" value="1"/>
</dbReference>
<dbReference type="Gene3D" id="2.170.140.10">
    <property type="entry name" value="Chitin binding domain"/>
    <property type="match status" value="1"/>
</dbReference>
<dbReference type="Pfam" id="PF00182">
    <property type="entry name" value="Glyco_hydro_19"/>
    <property type="match status" value="1"/>
</dbReference>
<comment type="similarity">
    <text evidence="1">Belongs to the glycosyl hydrolase 18 family. Chitinase class II subfamily.</text>
</comment>
<feature type="domain" description="Chitin-binding type-1" evidence="12">
    <location>
        <begin position="147"/>
        <end position="190"/>
    </location>
</feature>
<dbReference type="InterPro" id="IPR001223">
    <property type="entry name" value="Glyco_hydro18_cat"/>
</dbReference>
<comment type="caution">
    <text evidence="7">Lacks conserved residue(s) required for the propagation of feature annotation.</text>
</comment>
<dbReference type="EMBL" id="FNXT01001072">
    <property type="protein sequence ID" value="SZX71728.1"/>
    <property type="molecule type" value="Genomic_DNA"/>
</dbReference>
<dbReference type="InterPro" id="IPR023346">
    <property type="entry name" value="Lysozyme-like_dom_sf"/>
</dbReference>
<dbReference type="AlphaFoldDB" id="A0A383W235"/>
<evidence type="ECO:0000256" key="5">
    <source>
        <dbReference type="ARBA" id="ARBA00023157"/>
    </source>
</evidence>
<evidence type="ECO:0000256" key="9">
    <source>
        <dbReference type="SAM" id="MobiDB-lite"/>
    </source>
</evidence>
<dbReference type="InterPro" id="IPR002557">
    <property type="entry name" value="Chitin-bd_dom"/>
</dbReference>
<keyword evidence="5 7" id="KW-1015">Disulfide bond</keyword>
<dbReference type="CDD" id="cd00325">
    <property type="entry name" value="chitinase_GH19"/>
    <property type="match status" value="1"/>
</dbReference>
<gene>
    <name evidence="14" type="ORF">BQ4739_LOCUS11850</name>
</gene>
<proteinExistence type="inferred from homology"/>
<dbReference type="Pfam" id="PF00704">
    <property type="entry name" value="Glyco_hydro_18"/>
    <property type="match status" value="1"/>
</dbReference>
<dbReference type="PROSITE" id="PS50940">
    <property type="entry name" value="CHIT_BIND_II"/>
    <property type="match status" value="1"/>
</dbReference>
<evidence type="ECO:0000256" key="8">
    <source>
        <dbReference type="RuleBase" id="RU000489"/>
    </source>
</evidence>
<dbReference type="SUPFAM" id="SSF57016">
    <property type="entry name" value="Plant lectins/antimicrobial peptides"/>
    <property type="match status" value="2"/>
</dbReference>
<dbReference type="GO" id="GO:0005975">
    <property type="term" value="P:carbohydrate metabolic process"/>
    <property type="evidence" value="ECO:0007669"/>
    <property type="project" value="InterPro"/>
</dbReference>
<dbReference type="Gene3D" id="1.10.530.10">
    <property type="match status" value="1"/>
</dbReference>
<feature type="disulfide bond" evidence="7">
    <location>
        <begin position="633"/>
        <end position="645"/>
    </location>
</feature>
<dbReference type="CDD" id="cd00598">
    <property type="entry name" value="GH18_chitinase-like"/>
    <property type="match status" value="1"/>
</dbReference>
<dbReference type="PANTHER" id="PTHR22595">
    <property type="entry name" value="CHITINASE-RELATED"/>
    <property type="match status" value="1"/>
</dbReference>
<sequence length="957" mass="97256">MNRITVFTVLFSLACFTSLVAAQGACPSAPGAERAACICKTVGTAYKYYADTGNGCSGASWCYGPGQSTYVTCQAGLLFNEKIQACDWASNVICTAPPSSSPTPSPSPITPQPSPGPSPSPSPSTASPSPSPAPSGGCTSSSYTQPGGACGSANGLCCPSSSCCSKYGYCGISDAHCGSGCQAGYGSCNSSGGSSTPSGPSPVPASPSPVPASPSPTPKSPSSSPSPTPVTPSPSPAPPSSSPQPPNTRASLPVGPLVVGYYQTWSAGWASTGANLDLARIPSYVNVVIVSFAKPDCSYTKGSFQLTGTGLDFSSDGTIVRDAITALKTANPNTRVLLAVGGATYYNFAGTRPQCIKDIIDDFGFDGMDFDWEPVNSNCVVKPGGGVSCATDAEGVSVLAALRAALPKGQYLMSTASWHVGMYGEGAFVSSKPASAYTGVNLAMAKSAAGQSLDLVNIMAYDAGNTASTGFDWSESYRAHRAIWQSQAIAVGVEIPPEAWGGNVITLPQVVERANYVKSSSTSGPYGIMLWSLHKTGCPNAQQITSAVCSTFGMAGCSTPLPFTQSACGNPPPAAPSPSPASPPANSPASPSPANPPPTTASPSPPPPPGNTGCSSGSYAQPGGACGSANGLCCPSGCCSKYGYCGISDAHCGSGCQAGYGSCSSSGGSSNPAPSPSPSPVSNPPSPAAPSPSPANPPPSPGNNTSSGTVADVISSSLFDQIFLHRNDPACSSNGFYTYSAFVAAAAAFPGFGTAADAATNKRELAAFLAQISHETTGGWATAPDGPYSWGLCWIQEGMKTPADHMAPYCAESAEYPCAPGKKYFGRGPMQLSWNYNYIPAGQALGFDGLNNPDAVTQDAVLAFKTAIWFWMTPRDPKPSCHAVMTGSWTPNPADMAVGRLPGFGLTTNIINGGLECSGTGTVQGQELDRIGYFKRYAALFGVDTGSNLDCSRQQHY</sequence>
<dbReference type="InterPro" id="IPR000726">
    <property type="entry name" value="Glyco_hydro_19_cat"/>
</dbReference>
<dbReference type="GO" id="GO:0006952">
    <property type="term" value="P:defense response"/>
    <property type="evidence" value="ECO:0007669"/>
    <property type="project" value="UniProtKB-KW"/>
</dbReference>